<name>A0AA87U5W1_RHIRH</name>
<dbReference type="Pfam" id="PF00356">
    <property type="entry name" value="LacI"/>
    <property type="match status" value="1"/>
</dbReference>
<dbReference type="SUPFAM" id="SSF47413">
    <property type="entry name" value="lambda repressor-like DNA-binding domains"/>
    <property type="match status" value="1"/>
</dbReference>
<dbReference type="SUPFAM" id="SSF53822">
    <property type="entry name" value="Periplasmic binding protein-like I"/>
    <property type="match status" value="1"/>
</dbReference>
<keyword evidence="1" id="KW-0805">Transcription regulation</keyword>
<organism evidence="5 6">
    <name type="scientific">Rhizobium rhizogenes NBRC 13257</name>
    <dbReference type="NCBI Taxonomy" id="1220581"/>
    <lineage>
        <taxon>Bacteria</taxon>
        <taxon>Pseudomonadati</taxon>
        <taxon>Pseudomonadota</taxon>
        <taxon>Alphaproteobacteria</taxon>
        <taxon>Hyphomicrobiales</taxon>
        <taxon>Rhizobiaceae</taxon>
        <taxon>Rhizobium/Agrobacterium group</taxon>
        <taxon>Rhizobium</taxon>
    </lineage>
</organism>
<dbReference type="InterPro" id="IPR046335">
    <property type="entry name" value="LacI/GalR-like_sensor"/>
</dbReference>
<evidence type="ECO:0000313" key="5">
    <source>
        <dbReference type="EMBL" id="GAJ94962.1"/>
    </source>
</evidence>
<accession>A0AA87U5W1</accession>
<dbReference type="CDD" id="cd01392">
    <property type="entry name" value="HTH_LacI"/>
    <property type="match status" value="1"/>
</dbReference>
<dbReference type="PANTHER" id="PTHR30146">
    <property type="entry name" value="LACI-RELATED TRANSCRIPTIONAL REPRESSOR"/>
    <property type="match status" value="1"/>
</dbReference>
<evidence type="ECO:0000256" key="2">
    <source>
        <dbReference type="ARBA" id="ARBA00023125"/>
    </source>
</evidence>
<dbReference type="InterPro" id="IPR010982">
    <property type="entry name" value="Lambda_DNA-bd_dom_sf"/>
</dbReference>
<keyword evidence="3" id="KW-0804">Transcription</keyword>
<dbReference type="Gene3D" id="1.10.260.40">
    <property type="entry name" value="lambda repressor-like DNA-binding domains"/>
    <property type="match status" value="1"/>
</dbReference>
<evidence type="ECO:0000259" key="4">
    <source>
        <dbReference type="PROSITE" id="PS50932"/>
    </source>
</evidence>
<proteinExistence type="predicted"/>
<dbReference type="Gene3D" id="3.40.50.2300">
    <property type="match status" value="2"/>
</dbReference>
<dbReference type="SMART" id="SM00354">
    <property type="entry name" value="HTH_LACI"/>
    <property type="match status" value="1"/>
</dbReference>
<dbReference type="InterPro" id="IPR000843">
    <property type="entry name" value="HTH_LacI"/>
</dbReference>
<dbReference type="AlphaFoldDB" id="A0AA87U5W1"/>
<evidence type="ECO:0000313" key="6">
    <source>
        <dbReference type="Proteomes" id="UP000026941"/>
    </source>
</evidence>
<dbReference type="EMBL" id="BAYX01000009">
    <property type="protein sequence ID" value="GAJ94962.1"/>
    <property type="molecule type" value="Genomic_DNA"/>
</dbReference>
<evidence type="ECO:0000256" key="3">
    <source>
        <dbReference type="ARBA" id="ARBA00023163"/>
    </source>
</evidence>
<protein>
    <submittedName>
        <fullName evidence="5">HTH-type transcriptional regulator AglR</fullName>
    </submittedName>
</protein>
<dbReference type="GO" id="GO:0000976">
    <property type="term" value="F:transcription cis-regulatory region binding"/>
    <property type="evidence" value="ECO:0007669"/>
    <property type="project" value="TreeGrafter"/>
</dbReference>
<keyword evidence="2" id="KW-0238">DNA-binding</keyword>
<dbReference type="PROSITE" id="PS50932">
    <property type="entry name" value="HTH_LACI_2"/>
    <property type="match status" value="1"/>
</dbReference>
<comment type="caution">
    <text evidence="5">The sequence shown here is derived from an EMBL/GenBank/DDBJ whole genome shotgun (WGS) entry which is preliminary data.</text>
</comment>
<dbReference type="InterPro" id="IPR028082">
    <property type="entry name" value="Peripla_BP_I"/>
</dbReference>
<feature type="domain" description="HTH lacI-type" evidence="4">
    <location>
        <begin position="15"/>
        <end position="69"/>
    </location>
</feature>
<reference evidence="5 6" key="1">
    <citation type="submission" date="2014-05" db="EMBL/GenBank/DDBJ databases">
        <title>Whole genome shotgun sequence of Rhizobium rhizogenes NBRC 13257.</title>
        <authorList>
            <person name="Katano-Makiyama Y."/>
            <person name="Hosoyama A."/>
            <person name="Hashimoto M."/>
            <person name="Hosoyama Y."/>
            <person name="Noguchi M."/>
            <person name="Tsuchikane K."/>
            <person name="Kimura A."/>
            <person name="Ohji S."/>
            <person name="Ichikawa N."/>
            <person name="Yamazoe A."/>
            <person name="Fujita N."/>
        </authorList>
    </citation>
    <scope>NUCLEOTIDE SEQUENCE [LARGE SCALE GENOMIC DNA]</scope>
    <source>
        <strain evidence="5 6">NBRC 13257</strain>
    </source>
</reference>
<evidence type="ECO:0000256" key="1">
    <source>
        <dbReference type="ARBA" id="ARBA00023015"/>
    </source>
</evidence>
<dbReference type="PANTHER" id="PTHR30146:SF109">
    <property type="entry name" value="HTH-TYPE TRANSCRIPTIONAL REGULATOR GALS"/>
    <property type="match status" value="1"/>
</dbReference>
<dbReference type="GO" id="GO:0003700">
    <property type="term" value="F:DNA-binding transcription factor activity"/>
    <property type="evidence" value="ECO:0007669"/>
    <property type="project" value="TreeGrafter"/>
</dbReference>
<dbReference type="Proteomes" id="UP000026941">
    <property type="component" value="Unassembled WGS sequence"/>
</dbReference>
<dbReference type="Pfam" id="PF13377">
    <property type="entry name" value="Peripla_BP_3"/>
    <property type="match status" value="1"/>
</dbReference>
<dbReference type="CDD" id="cd20010">
    <property type="entry name" value="PBP1_AglR-like"/>
    <property type="match status" value="1"/>
</dbReference>
<sequence length="355" mass="38798">MGVIAAGEMEEPNQVNLKQLSQMLGLSQTTVSRALNGYPEVNRETRERVLKAVQETGYRPNKAAQRLATGKAGSIGLVMPTAPGNPTDLHFGEFLTGLGEEALRHDFHFVVTPADPNDEVGALKRLAVSGNVDALFVNYMRGHDPRLDMLKSLSMPFLVHGRSIGSEPDYPFLDIDNEAAFYDATKLLLQLGHRRFALLNGPMYLDFAIRRKNGVDAALAERGLALDEACISHTAMTDEQGLLIMERILQLDKRPTAILCSSTVLALGAVRAINQAKLKLGEDISLIAHDDVLTLLKPENFTVPLTTTRSSLRAAGVRIAERLIAGIKHTETFPEQELWKTELIVRASTGVAPAE</sequence>
<gene>
    <name evidence="5" type="primary">aglR</name>
    <name evidence="5" type="ORF">RRH01S_09_02770</name>
</gene>